<keyword evidence="2" id="KW-1185">Reference proteome</keyword>
<organism evidence="1 2">
    <name type="scientific">Luethyella okanaganae</name>
    <dbReference type="NCBI Taxonomy" id="69372"/>
    <lineage>
        <taxon>Bacteria</taxon>
        <taxon>Bacillati</taxon>
        <taxon>Actinomycetota</taxon>
        <taxon>Actinomycetes</taxon>
        <taxon>Micrococcales</taxon>
        <taxon>Microbacteriaceae</taxon>
        <taxon>Luethyella</taxon>
    </lineage>
</organism>
<name>A0ABW1VGU9_9MICO</name>
<sequence length="141" mass="15713">MTGYSGTPLWKKLGLTDESIAQLVHAPSGWQVPDAPAVRWLPTEADKGEATHLLAFYREPADYLHELPKLAERIHPDGCIWVAWPRKATGHVSAMTENIVRDGALELGLVDIKVAALDDAWSGLKIVWRRHRSHHNPLETA</sequence>
<dbReference type="RefSeq" id="WP_386730031.1">
    <property type="nucleotide sequence ID" value="NZ_JBHSTP010000002.1"/>
</dbReference>
<comment type="caution">
    <text evidence="1">The sequence shown here is derived from an EMBL/GenBank/DDBJ whole genome shotgun (WGS) entry which is preliminary data.</text>
</comment>
<evidence type="ECO:0000313" key="1">
    <source>
        <dbReference type="EMBL" id="MFC6356093.1"/>
    </source>
</evidence>
<dbReference type="Proteomes" id="UP001596306">
    <property type="component" value="Unassembled WGS sequence"/>
</dbReference>
<proteinExistence type="predicted"/>
<protein>
    <submittedName>
        <fullName evidence="1">DUF3052 domain-containing protein</fullName>
    </submittedName>
</protein>
<evidence type="ECO:0000313" key="2">
    <source>
        <dbReference type="Proteomes" id="UP001596306"/>
    </source>
</evidence>
<accession>A0ABW1VGU9</accession>
<reference evidence="2" key="1">
    <citation type="journal article" date="2019" name="Int. J. Syst. Evol. Microbiol.">
        <title>The Global Catalogue of Microorganisms (GCM) 10K type strain sequencing project: providing services to taxonomists for standard genome sequencing and annotation.</title>
        <authorList>
            <consortium name="The Broad Institute Genomics Platform"/>
            <consortium name="The Broad Institute Genome Sequencing Center for Infectious Disease"/>
            <person name="Wu L."/>
            <person name="Ma J."/>
        </authorList>
    </citation>
    <scope>NUCLEOTIDE SEQUENCE [LARGE SCALE GENOMIC DNA]</scope>
    <source>
        <strain evidence="2">CCUG 43304</strain>
    </source>
</reference>
<dbReference type="EMBL" id="JBHSTP010000002">
    <property type="protein sequence ID" value="MFC6356093.1"/>
    <property type="molecule type" value="Genomic_DNA"/>
</dbReference>
<gene>
    <name evidence="1" type="ORF">ACFQB0_08240</name>
</gene>